<gene>
    <name evidence="1" type="ORF">RchiOBHm_Chr2g0162611</name>
</gene>
<reference evidence="1 2" key="1">
    <citation type="journal article" date="2018" name="Nat. Genet.">
        <title>The Rosa genome provides new insights in the design of modern roses.</title>
        <authorList>
            <person name="Bendahmane M."/>
        </authorList>
    </citation>
    <scope>NUCLEOTIDE SEQUENCE [LARGE SCALE GENOMIC DNA]</scope>
    <source>
        <strain evidence="2">cv. Old Blush</strain>
    </source>
</reference>
<dbReference type="EMBL" id="PDCK01000040">
    <property type="protein sequence ID" value="PRQ53085.1"/>
    <property type="molecule type" value="Genomic_DNA"/>
</dbReference>
<dbReference type="Gramene" id="PRQ53085">
    <property type="protein sequence ID" value="PRQ53085"/>
    <property type="gene ID" value="RchiOBHm_Chr2g0162611"/>
</dbReference>
<proteinExistence type="predicted"/>
<sequence length="50" mass="6554">MWKNLMTSILERPWKRRRRRGRESFLRQRKRTRKCSHKRGKMIRRVWMLR</sequence>
<dbReference type="AlphaFoldDB" id="A0A2P6S348"/>
<accession>A0A2P6S348</accession>
<keyword evidence="2" id="KW-1185">Reference proteome</keyword>
<protein>
    <submittedName>
        <fullName evidence="1">Uncharacterized protein</fullName>
    </submittedName>
</protein>
<dbReference type="Proteomes" id="UP000238479">
    <property type="component" value="Chromosome 2"/>
</dbReference>
<organism evidence="1 2">
    <name type="scientific">Rosa chinensis</name>
    <name type="common">China rose</name>
    <dbReference type="NCBI Taxonomy" id="74649"/>
    <lineage>
        <taxon>Eukaryota</taxon>
        <taxon>Viridiplantae</taxon>
        <taxon>Streptophyta</taxon>
        <taxon>Embryophyta</taxon>
        <taxon>Tracheophyta</taxon>
        <taxon>Spermatophyta</taxon>
        <taxon>Magnoliopsida</taxon>
        <taxon>eudicotyledons</taxon>
        <taxon>Gunneridae</taxon>
        <taxon>Pentapetalae</taxon>
        <taxon>rosids</taxon>
        <taxon>fabids</taxon>
        <taxon>Rosales</taxon>
        <taxon>Rosaceae</taxon>
        <taxon>Rosoideae</taxon>
        <taxon>Rosoideae incertae sedis</taxon>
        <taxon>Rosa</taxon>
    </lineage>
</organism>
<comment type="caution">
    <text evidence="1">The sequence shown here is derived from an EMBL/GenBank/DDBJ whole genome shotgun (WGS) entry which is preliminary data.</text>
</comment>
<evidence type="ECO:0000313" key="1">
    <source>
        <dbReference type="EMBL" id="PRQ53085.1"/>
    </source>
</evidence>
<name>A0A2P6S348_ROSCH</name>
<evidence type="ECO:0000313" key="2">
    <source>
        <dbReference type="Proteomes" id="UP000238479"/>
    </source>
</evidence>